<accession>A0AAD7B414</accession>
<evidence type="ECO:0000313" key="2">
    <source>
        <dbReference type="EMBL" id="KAJ7609439.1"/>
    </source>
</evidence>
<gene>
    <name evidence="2" type="ORF">FB45DRAFT_944479</name>
</gene>
<evidence type="ECO:0008006" key="4">
    <source>
        <dbReference type="Google" id="ProtNLM"/>
    </source>
</evidence>
<dbReference type="EMBL" id="JARKIF010000040">
    <property type="protein sequence ID" value="KAJ7609439.1"/>
    <property type="molecule type" value="Genomic_DNA"/>
</dbReference>
<comment type="caution">
    <text evidence="2">The sequence shown here is derived from an EMBL/GenBank/DDBJ whole genome shotgun (WGS) entry which is preliminary data.</text>
</comment>
<keyword evidence="3" id="KW-1185">Reference proteome</keyword>
<feature type="transmembrane region" description="Helical" evidence="1">
    <location>
        <begin position="120"/>
        <end position="142"/>
    </location>
</feature>
<organism evidence="2 3">
    <name type="scientific">Roridomyces roridus</name>
    <dbReference type="NCBI Taxonomy" id="1738132"/>
    <lineage>
        <taxon>Eukaryota</taxon>
        <taxon>Fungi</taxon>
        <taxon>Dikarya</taxon>
        <taxon>Basidiomycota</taxon>
        <taxon>Agaricomycotina</taxon>
        <taxon>Agaricomycetes</taxon>
        <taxon>Agaricomycetidae</taxon>
        <taxon>Agaricales</taxon>
        <taxon>Marasmiineae</taxon>
        <taxon>Mycenaceae</taxon>
        <taxon>Roridomyces</taxon>
    </lineage>
</organism>
<evidence type="ECO:0000313" key="3">
    <source>
        <dbReference type="Proteomes" id="UP001221142"/>
    </source>
</evidence>
<dbReference type="AlphaFoldDB" id="A0AAD7B414"/>
<name>A0AAD7B414_9AGAR</name>
<evidence type="ECO:0000256" key="1">
    <source>
        <dbReference type="SAM" id="Phobius"/>
    </source>
</evidence>
<protein>
    <recommendedName>
        <fullName evidence="4">TLC domain-containing protein</fullName>
    </recommendedName>
</protein>
<feature type="transmembrane region" description="Helical" evidence="1">
    <location>
        <begin position="42"/>
        <end position="61"/>
    </location>
</feature>
<reference evidence="2" key="1">
    <citation type="submission" date="2023-03" db="EMBL/GenBank/DDBJ databases">
        <title>Massive genome expansion in bonnet fungi (Mycena s.s.) driven by repeated elements and novel gene families across ecological guilds.</title>
        <authorList>
            <consortium name="Lawrence Berkeley National Laboratory"/>
            <person name="Harder C.B."/>
            <person name="Miyauchi S."/>
            <person name="Viragh M."/>
            <person name="Kuo A."/>
            <person name="Thoen E."/>
            <person name="Andreopoulos B."/>
            <person name="Lu D."/>
            <person name="Skrede I."/>
            <person name="Drula E."/>
            <person name="Henrissat B."/>
            <person name="Morin E."/>
            <person name="Kohler A."/>
            <person name="Barry K."/>
            <person name="LaButti K."/>
            <person name="Morin E."/>
            <person name="Salamov A."/>
            <person name="Lipzen A."/>
            <person name="Mereny Z."/>
            <person name="Hegedus B."/>
            <person name="Baldrian P."/>
            <person name="Stursova M."/>
            <person name="Weitz H."/>
            <person name="Taylor A."/>
            <person name="Grigoriev I.V."/>
            <person name="Nagy L.G."/>
            <person name="Martin F."/>
            <person name="Kauserud H."/>
        </authorList>
    </citation>
    <scope>NUCLEOTIDE SEQUENCE</scope>
    <source>
        <strain evidence="2">9284</strain>
    </source>
</reference>
<proteinExistence type="predicted"/>
<feature type="transmembrane region" description="Helical" evidence="1">
    <location>
        <begin position="7"/>
        <end position="30"/>
    </location>
</feature>
<sequence>MTQSRIFFHLFLAVTLFTGSIILLTIYFPSLTLTISSISTQVGHGTALGSICFLGYRFGMLHRLKMLSTNLDSDDSKSTSSTMRLVTGVNIVNVINHFRMNDIVSLRKTLSENAASFGMFLFYGVRTLLVVYLIYLLVVWVMRSSSGLEGRRGEISRAGETMEAQKV</sequence>
<keyword evidence="1" id="KW-1133">Transmembrane helix</keyword>
<dbReference type="Proteomes" id="UP001221142">
    <property type="component" value="Unassembled WGS sequence"/>
</dbReference>
<keyword evidence="1" id="KW-0812">Transmembrane</keyword>
<keyword evidence="1" id="KW-0472">Membrane</keyword>